<dbReference type="AlphaFoldDB" id="A0A8X6XP48"/>
<evidence type="ECO:0000313" key="2">
    <source>
        <dbReference type="EMBL" id="GFY76190.1"/>
    </source>
</evidence>
<dbReference type="EMBL" id="BMAV01011116">
    <property type="protein sequence ID" value="GFY56721.1"/>
    <property type="molecule type" value="Genomic_DNA"/>
</dbReference>
<evidence type="ECO:0000313" key="3">
    <source>
        <dbReference type="Proteomes" id="UP000886998"/>
    </source>
</evidence>
<name>A0A8X6XP48_9ARAC</name>
<comment type="caution">
    <text evidence="1">The sequence shown here is derived from an EMBL/GenBank/DDBJ whole genome shotgun (WGS) entry which is preliminary data.</text>
</comment>
<accession>A0A8X6XP48</accession>
<proteinExistence type="predicted"/>
<dbReference type="EMBL" id="BMAV01021807">
    <property type="protein sequence ID" value="GFY76190.1"/>
    <property type="molecule type" value="Genomic_DNA"/>
</dbReference>
<evidence type="ECO:0000313" key="1">
    <source>
        <dbReference type="EMBL" id="GFY56721.1"/>
    </source>
</evidence>
<dbReference type="Proteomes" id="UP000886998">
    <property type="component" value="Unassembled WGS sequence"/>
</dbReference>
<reference evidence="1" key="1">
    <citation type="submission" date="2020-08" db="EMBL/GenBank/DDBJ databases">
        <title>Multicomponent nature underlies the extraordinary mechanical properties of spider dragline silk.</title>
        <authorList>
            <person name="Kono N."/>
            <person name="Nakamura H."/>
            <person name="Mori M."/>
            <person name="Yoshida Y."/>
            <person name="Ohtoshi R."/>
            <person name="Malay A.D."/>
            <person name="Moran D.A.P."/>
            <person name="Tomita M."/>
            <person name="Numata K."/>
            <person name="Arakawa K."/>
        </authorList>
    </citation>
    <scope>NUCLEOTIDE SEQUENCE</scope>
</reference>
<organism evidence="1 3">
    <name type="scientific">Trichonephila inaurata madagascariensis</name>
    <dbReference type="NCBI Taxonomy" id="2747483"/>
    <lineage>
        <taxon>Eukaryota</taxon>
        <taxon>Metazoa</taxon>
        <taxon>Ecdysozoa</taxon>
        <taxon>Arthropoda</taxon>
        <taxon>Chelicerata</taxon>
        <taxon>Arachnida</taxon>
        <taxon>Araneae</taxon>
        <taxon>Araneomorphae</taxon>
        <taxon>Entelegynae</taxon>
        <taxon>Araneoidea</taxon>
        <taxon>Nephilidae</taxon>
        <taxon>Trichonephila</taxon>
        <taxon>Trichonephila inaurata</taxon>
    </lineage>
</organism>
<gene>
    <name evidence="2" type="ORF">TNIN_173891</name>
    <name evidence="1" type="ORF">TNIN_319181</name>
</gene>
<sequence>MEIADFVAPLIFSEEATFLLSRNVSRNNVRFWKTKNPSAAMKIARDSPHVNVFYHKQEVRANFFSDQTRTVNCYQDMLQLWRLPQLNVMILSSNKTEYPFISTFQFLITQIEIFR</sequence>
<protein>
    <submittedName>
        <fullName evidence="1">Uncharacterized protein</fullName>
    </submittedName>
</protein>
<keyword evidence="3" id="KW-1185">Reference proteome</keyword>